<accession>A0A2I0T4X1</accession>
<sequence>MVAELQETVKRLRSIRGAKTEIDRWFQNNIPAVATTENEAPAAHSRHGKKQQRVLLVGDSLLKGTKVPICHPDRASYKVCCLLGTKVRDVADRVPQTVKNTDYYPLLLFHVGMNDTASQNLGRIKEDYKALGVQVKKIGAQVSSILPVRGKGTARNEQIMHINSWLHGWCHCEGFGFYDNGTFFDDYGLLERDEIHLSRRGKGIFGSRLANLMKRALN</sequence>
<evidence type="ECO:0000313" key="1">
    <source>
        <dbReference type="EMBL" id="PKU28829.1"/>
    </source>
</evidence>
<dbReference type="SUPFAM" id="SSF52266">
    <property type="entry name" value="SGNH hydrolase"/>
    <property type="match status" value="1"/>
</dbReference>
<dbReference type="Gene3D" id="3.40.50.12690">
    <property type="match status" value="1"/>
</dbReference>
<reference evidence="2" key="2">
    <citation type="submission" date="2017-12" db="EMBL/GenBank/DDBJ databases">
        <title>Genome sequence of the Bar-tailed Godwit (Limosa lapponica baueri).</title>
        <authorList>
            <person name="Lima N.C.B."/>
            <person name="Parody-Merino A.M."/>
            <person name="Battley P.F."/>
            <person name="Fidler A.E."/>
            <person name="Prosdocimi F."/>
        </authorList>
    </citation>
    <scope>NUCLEOTIDE SEQUENCE [LARGE SCALE GENOMIC DNA]</scope>
</reference>
<dbReference type="CDD" id="cd00229">
    <property type="entry name" value="SGNH_hydrolase"/>
    <property type="match status" value="1"/>
</dbReference>
<reference evidence="2" key="1">
    <citation type="submission" date="2017-11" db="EMBL/GenBank/DDBJ databases">
        <authorList>
            <person name="Lima N.C."/>
            <person name="Parody-Merino A.M."/>
            <person name="Battley P.F."/>
            <person name="Fidler A.E."/>
            <person name="Prosdocimi F."/>
        </authorList>
    </citation>
    <scope>NUCLEOTIDE SEQUENCE [LARGE SCALE GENOMIC DNA]</scope>
</reference>
<protein>
    <submittedName>
        <fullName evidence="1">Suppression of tumorigenicity 5</fullName>
    </submittedName>
</protein>
<gene>
    <name evidence="1" type="ORF">llap_20868</name>
</gene>
<name>A0A2I0T4X1_LIMLA</name>
<organism evidence="1 2">
    <name type="scientific">Limosa lapponica baueri</name>
    <dbReference type="NCBI Taxonomy" id="1758121"/>
    <lineage>
        <taxon>Eukaryota</taxon>
        <taxon>Metazoa</taxon>
        <taxon>Chordata</taxon>
        <taxon>Craniata</taxon>
        <taxon>Vertebrata</taxon>
        <taxon>Euteleostomi</taxon>
        <taxon>Archelosauria</taxon>
        <taxon>Archosauria</taxon>
        <taxon>Dinosauria</taxon>
        <taxon>Saurischia</taxon>
        <taxon>Theropoda</taxon>
        <taxon>Coelurosauria</taxon>
        <taxon>Aves</taxon>
        <taxon>Neognathae</taxon>
        <taxon>Neoaves</taxon>
        <taxon>Charadriiformes</taxon>
        <taxon>Scolopacidae</taxon>
        <taxon>Limosa</taxon>
    </lineage>
</organism>
<evidence type="ECO:0000313" key="2">
    <source>
        <dbReference type="Proteomes" id="UP000233556"/>
    </source>
</evidence>
<dbReference type="EMBL" id="KZ519085">
    <property type="protein sequence ID" value="PKU28829.1"/>
    <property type="molecule type" value="Genomic_DNA"/>
</dbReference>
<keyword evidence="2" id="KW-1185">Reference proteome</keyword>
<dbReference type="OrthoDB" id="5804959at2759"/>
<dbReference type="Gene3D" id="3.40.50.12700">
    <property type="match status" value="1"/>
</dbReference>
<proteinExistence type="predicted"/>
<dbReference type="Proteomes" id="UP000233556">
    <property type="component" value="Unassembled WGS sequence"/>
</dbReference>
<dbReference type="AlphaFoldDB" id="A0A2I0T4X1"/>